<evidence type="ECO:0000313" key="1">
    <source>
        <dbReference type="EMBL" id="CDW35520.1"/>
    </source>
</evidence>
<name>A0A0K2UBR5_LEPSM</name>
<dbReference type="AlphaFoldDB" id="A0A0K2UBR5"/>
<accession>A0A0K2UBR5</accession>
<protein>
    <submittedName>
        <fullName evidence="1">Uncharacterized protein</fullName>
    </submittedName>
</protein>
<feature type="non-terminal residue" evidence="1">
    <location>
        <position position="1"/>
    </location>
</feature>
<dbReference type="EMBL" id="HACA01018159">
    <property type="protein sequence ID" value="CDW35520.1"/>
    <property type="molecule type" value="Transcribed_RNA"/>
</dbReference>
<sequence length="51" mass="5744">CIWTEKNIPSSDEVIVNCPTELVLKVRRLINSGLSRKIGSERNNNIVTEGF</sequence>
<organism evidence="1">
    <name type="scientific">Lepeophtheirus salmonis</name>
    <name type="common">Salmon louse</name>
    <name type="synonym">Caligus salmonis</name>
    <dbReference type="NCBI Taxonomy" id="72036"/>
    <lineage>
        <taxon>Eukaryota</taxon>
        <taxon>Metazoa</taxon>
        <taxon>Ecdysozoa</taxon>
        <taxon>Arthropoda</taxon>
        <taxon>Crustacea</taxon>
        <taxon>Multicrustacea</taxon>
        <taxon>Hexanauplia</taxon>
        <taxon>Copepoda</taxon>
        <taxon>Siphonostomatoida</taxon>
        <taxon>Caligidae</taxon>
        <taxon>Lepeophtheirus</taxon>
    </lineage>
</organism>
<proteinExistence type="predicted"/>
<reference evidence="1" key="1">
    <citation type="submission" date="2014-05" db="EMBL/GenBank/DDBJ databases">
        <authorList>
            <person name="Chronopoulou M."/>
        </authorList>
    </citation>
    <scope>NUCLEOTIDE SEQUENCE</scope>
    <source>
        <tissue evidence="1">Whole organism</tissue>
    </source>
</reference>